<dbReference type="EMBL" id="JARFPL010000013">
    <property type="protein sequence ID" value="MDF0593057.1"/>
    <property type="molecule type" value="Genomic_DNA"/>
</dbReference>
<evidence type="ECO:0000313" key="2">
    <source>
        <dbReference type="Proteomes" id="UP001215956"/>
    </source>
</evidence>
<dbReference type="RefSeq" id="WP_316968761.1">
    <property type="nucleotide sequence ID" value="NZ_JARFPL010000013.1"/>
</dbReference>
<gene>
    <name evidence="1" type="ORF">P0O24_05610</name>
</gene>
<reference evidence="1 2" key="1">
    <citation type="submission" date="2023-03" db="EMBL/GenBank/DDBJ databases">
        <title>Whole genome sequencing of Methanotrichaceae archaeon M04Ac.</title>
        <authorList>
            <person name="Khomyakova M.A."/>
            <person name="Merkel A.Y."/>
            <person name="Slobodkin A.I."/>
        </authorList>
    </citation>
    <scope>NUCLEOTIDE SEQUENCE [LARGE SCALE GENOMIC DNA]</scope>
    <source>
        <strain evidence="1 2">M04Ac</strain>
    </source>
</reference>
<comment type="caution">
    <text evidence="1">The sequence shown here is derived from an EMBL/GenBank/DDBJ whole genome shotgun (WGS) entry which is preliminary data.</text>
</comment>
<keyword evidence="2" id="KW-1185">Reference proteome</keyword>
<dbReference type="Proteomes" id="UP001215956">
    <property type="component" value="Unassembled WGS sequence"/>
</dbReference>
<accession>A0ABT5XEE7</accession>
<proteinExistence type="predicted"/>
<sequence length="151" mass="16355">MNIPLEDDEIAFLSGRTGTLAVVRTLGHFFYLETDAEEIVLFTEDDDLLVASTFEVGDKAKRGLKCTLFMIREMASPLIVLRKGHPASPRLKTVVSVGEKTRISCTVQAGTHPEQEILCGTCDLDGVLVLSSPGGAEVKNFAGVVVTEKFL</sequence>
<name>A0ABT5XEE7_9EURY</name>
<organism evidence="1 2">
    <name type="scientific">Candidatus Methanocrinis alkalitolerans</name>
    <dbReference type="NCBI Taxonomy" id="3033395"/>
    <lineage>
        <taxon>Archaea</taxon>
        <taxon>Methanobacteriati</taxon>
        <taxon>Methanobacteriota</taxon>
        <taxon>Stenosarchaea group</taxon>
        <taxon>Methanomicrobia</taxon>
        <taxon>Methanotrichales</taxon>
        <taxon>Methanotrichaceae</taxon>
        <taxon>Methanocrinis</taxon>
    </lineage>
</organism>
<protein>
    <submittedName>
        <fullName evidence="1">Uncharacterized protein</fullName>
    </submittedName>
</protein>
<evidence type="ECO:0000313" key="1">
    <source>
        <dbReference type="EMBL" id="MDF0593057.1"/>
    </source>
</evidence>